<dbReference type="GO" id="GO:0050776">
    <property type="term" value="P:regulation of immune response"/>
    <property type="evidence" value="ECO:0007669"/>
    <property type="project" value="InterPro"/>
</dbReference>
<evidence type="ECO:0000256" key="14">
    <source>
        <dbReference type="SAM" id="Phobius"/>
    </source>
</evidence>
<keyword evidence="10" id="KW-0325">Glycoprotein</keyword>
<evidence type="ECO:0000256" key="1">
    <source>
        <dbReference type="ARBA" id="ARBA00004479"/>
    </source>
</evidence>
<evidence type="ECO:0000256" key="9">
    <source>
        <dbReference type="ARBA" id="ARBA00023157"/>
    </source>
</evidence>
<keyword evidence="5 14" id="KW-0812">Transmembrane</keyword>
<evidence type="ECO:0000256" key="7">
    <source>
        <dbReference type="ARBA" id="ARBA00022989"/>
    </source>
</evidence>
<keyword evidence="16" id="KW-1185">Reference proteome</keyword>
<keyword evidence="7 14" id="KW-1133">Transmembrane helix</keyword>
<evidence type="ECO:0000313" key="16">
    <source>
        <dbReference type="Proteomes" id="UP000052978"/>
    </source>
</evidence>
<proteinExistence type="inferred from homology"/>
<organism evidence="15 16">
    <name type="scientific">Myotis brandtii</name>
    <name type="common">Brandt's bat</name>
    <dbReference type="NCBI Taxonomy" id="109478"/>
    <lineage>
        <taxon>Eukaryota</taxon>
        <taxon>Metazoa</taxon>
        <taxon>Chordata</taxon>
        <taxon>Craniata</taxon>
        <taxon>Vertebrata</taxon>
        <taxon>Euteleostomi</taxon>
        <taxon>Mammalia</taxon>
        <taxon>Eutheria</taxon>
        <taxon>Laurasiatheria</taxon>
        <taxon>Chiroptera</taxon>
        <taxon>Yangochiroptera</taxon>
        <taxon>Vespertilionidae</taxon>
        <taxon>Myotis</taxon>
    </lineage>
</organism>
<keyword evidence="4" id="KW-0597">Phosphoprotein</keyword>
<reference evidence="15 16" key="1">
    <citation type="journal article" date="2013" name="Nat. Commun.">
        <title>Genome analysis reveals insights into physiology and longevity of the Brandt's bat Myotis brandtii.</title>
        <authorList>
            <person name="Seim I."/>
            <person name="Fang X."/>
            <person name="Xiong Z."/>
            <person name="Lobanov A.V."/>
            <person name="Huang Z."/>
            <person name="Ma S."/>
            <person name="Feng Y."/>
            <person name="Turanov A.A."/>
            <person name="Zhu Y."/>
            <person name="Lenz T.L."/>
            <person name="Gerashchenko M.V."/>
            <person name="Fan D."/>
            <person name="Hee Yim S."/>
            <person name="Yao X."/>
            <person name="Jordan D."/>
            <person name="Xiong Y."/>
            <person name="Ma Y."/>
            <person name="Lyapunov A.N."/>
            <person name="Chen G."/>
            <person name="Kulakova O.I."/>
            <person name="Sun Y."/>
            <person name="Lee S.G."/>
            <person name="Bronson R.T."/>
            <person name="Moskalev A.A."/>
            <person name="Sunyaev S.R."/>
            <person name="Zhang G."/>
            <person name="Krogh A."/>
            <person name="Wang J."/>
            <person name="Gladyshev V.N."/>
        </authorList>
    </citation>
    <scope>NUCLEOTIDE SEQUENCE [LARGE SCALE GENOMIC DNA]</scope>
</reference>
<dbReference type="Pfam" id="PF07213">
    <property type="entry name" value="DAP10"/>
    <property type="match status" value="1"/>
</dbReference>
<comment type="similarity">
    <text evidence="2">Belongs to the DAP10 family.</text>
</comment>
<dbReference type="EMBL" id="KE161800">
    <property type="protein sequence ID" value="EPQ05333.1"/>
    <property type="molecule type" value="Genomic_DNA"/>
</dbReference>
<keyword evidence="6" id="KW-0732">Signal</keyword>
<comment type="subcellular location">
    <subcellularLocation>
        <location evidence="1">Membrane</location>
        <topology evidence="1">Single-pass type I membrane protein</topology>
    </subcellularLocation>
</comment>
<dbReference type="PANTHER" id="PTHR21409">
    <property type="entry name" value="HEMATOPOIETIC CELL SIGNAL TRANSDUCER"/>
    <property type="match status" value="1"/>
</dbReference>
<protein>
    <recommendedName>
        <fullName evidence="3">Hematopoietic cell signal transducer</fullName>
    </recommendedName>
    <alternativeName>
        <fullName evidence="12">DNAX-activation protein 10</fullName>
    </alternativeName>
    <alternativeName>
        <fullName evidence="11">Membrane protein DAP10</fullName>
    </alternativeName>
</protein>
<evidence type="ECO:0000256" key="2">
    <source>
        <dbReference type="ARBA" id="ARBA00006724"/>
    </source>
</evidence>
<evidence type="ECO:0000256" key="6">
    <source>
        <dbReference type="ARBA" id="ARBA00022729"/>
    </source>
</evidence>
<evidence type="ECO:0000256" key="8">
    <source>
        <dbReference type="ARBA" id="ARBA00023136"/>
    </source>
</evidence>
<sequence length="250" mass="26644">MLLQVLFSSLKYSLRILEYPQWLSRSPSHCSKLKPQGLGQPPASLQECPLCPKPSTCLTMLEYPRLSLDLHLPFHPSSATPGNWSPIRDFFCPYAHSTALKAWNPPQPPFCFGLHPPGSYSGCGPLPLPLLAGLVAADAVVSLLIVVVVFMCASPRDRPTQGEGRAWTGGGVPREEVPMEGSPGGSPGGAAGETLGALLGELLRKPLKQEVPGEVEMWVGGGWSGLMLSFPHPQKMARSTSTCLAGADPL</sequence>
<keyword evidence="9" id="KW-1015">Disulfide bond</keyword>
<dbReference type="AlphaFoldDB" id="S7P548"/>
<feature type="region of interest" description="Disordered" evidence="13">
    <location>
        <begin position="157"/>
        <end position="191"/>
    </location>
</feature>
<evidence type="ECO:0000256" key="12">
    <source>
        <dbReference type="ARBA" id="ARBA00031263"/>
    </source>
</evidence>
<accession>S7P548</accession>
<evidence type="ECO:0000256" key="5">
    <source>
        <dbReference type="ARBA" id="ARBA00022692"/>
    </source>
</evidence>
<evidence type="ECO:0000256" key="11">
    <source>
        <dbReference type="ARBA" id="ARBA00031053"/>
    </source>
</evidence>
<feature type="compositionally biased region" description="Gly residues" evidence="13">
    <location>
        <begin position="182"/>
        <end position="191"/>
    </location>
</feature>
<dbReference type="InterPro" id="IPR009861">
    <property type="entry name" value="HCST"/>
</dbReference>
<evidence type="ECO:0000256" key="3">
    <source>
        <dbReference type="ARBA" id="ARBA00018050"/>
    </source>
</evidence>
<dbReference type="Proteomes" id="UP000052978">
    <property type="component" value="Unassembled WGS sequence"/>
</dbReference>
<gene>
    <name evidence="15" type="ORF">D623_10035143</name>
</gene>
<dbReference type="GO" id="GO:0016020">
    <property type="term" value="C:membrane"/>
    <property type="evidence" value="ECO:0007669"/>
    <property type="project" value="UniProtKB-SubCell"/>
</dbReference>
<dbReference type="GO" id="GO:0051897">
    <property type="term" value="P:positive regulation of phosphatidylinositol 3-kinase/protein kinase B signal transduction"/>
    <property type="evidence" value="ECO:0007669"/>
    <property type="project" value="InterPro"/>
</dbReference>
<feature type="transmembrane region" description="Helical" evidence="14">
    <location>
        <begin position="130"/>
        <end position="153"/>
    </location>
</feature>
<dbReference type="GO" id="GO:0005102">
    <property type="term" value="F:signaling receptor binding"/>
    <property type="evidence" value="ECO:0007669"/>
    <property type="project" value="InterPro"/>
</dbReference>
<evidence type="ECO:0000256" key="10">
    <source>
        <dbReference type="ARBA" id="ARBA00023180"/>
    </source>
</evidence>
<dbReference type="GO" id="GO:0043548">
    <property type="term" value="F:phosphatidylinositol 3-kinase binding"/>
    <property type="evidence" value="ECO:0007669"/>
    <property type="project" value="InterPro"/>
</dbReference>
<dbReference type="PANTHER" id="PTHR21409:SF1">
    <property type="entry name" value="HEMATOPOIETIC CELL SIGNAL TRANSDUCER"/>
    <property type="match status" value="1"/>
</dbReference>
<keyword evidence="8 14" id="KW-0472">Membrane</keyword>
<name>S7P548_MYOBR</name>
<evidence type="ECO:0000256" key="13">
    <source>
        <dbReference type="SAM" id="MobiDB-lite"/>
    </source>
</evidence>
<evidence type="ECO:0000256" key="4">
    <source>
        <dbReference type="ARBA" id="ARBA00022553"/>
    </source>
</evidence>
<evidence type="ECO:0000313" key="15">
    <source>
        <dbReference type="EMBL" id="EPQ05333.1"/>
    </source>
</evidence>